<dbReference type="OrthoDB" id="206452at2759"/>
<dbReference type="Gene3D" id="1.10.357.40">
    <property type="entry name" value="YbiA-like"/>
    <property type="match status" value="1"/>
</dbReference>
<feature type="domain" description="NADAR" evidence="2">
    <location>
        <begin position="201"/>
        <end position="340"/>
    </location>
</feature>
<protein>
    <recommendedName>
        <fullName evidence="2">NADAR domain-containing protein</fullName>
    </recommendedName>
</protein>
<dbReference type="SUPFAM" id="SSF143990">
    <property type="entry name" value="YbiA-like"/>
    <property type="match status" value="1"/>
</dbReference>
<dbReference type="InterPro" id="IPR012816">
    <property type="entry name" value="NADAR"/>
</dbReference>
<keyword evidence="4" id="KW-1185">Reference proteome</keyword>
<evidence type="ECO:0000259" key="2">
    <source>
        <dbReference type="Pfam" id="PF08719"/>
    </source>
</evidence>
<dbReference type="STRING" id="945553.A0A0D2PG31"/>
<dbReference type="EMBL" id="KN817518">
    <property type="protein sequence ID" value="KJA29704.1"/>
    <property type="molecule type" value="Genomic_DNA"/>
</dbReference>
<dbReference type="Pfam" id="PF08719">
    <property type="entry name" value="NADAR"/>
    <property type="match status" value="1"/>
</dbReference>
<name>A0A0D2PG31_HYPSF</name>
<dbReference type="Proteomes" id="UP000054270">
    <property type="component" value="Unassembled WGS sequence"/>
</dbReference>
<dbReference type="NCBIfam" id="TIGR02464">
    <property type="entry name" value="ribofla_fusion"/>
    <property type="match status" value="1"/>
</dbReference>
<accession>A0A0D2PG31</accession>
<dbReference type="CDD" id="cd15457">
    <property type="entry name" value="NADAR"/>
    <property type="match status" value="1"/>
</dbReference>
<dbReference type="AlphaFoldDB" id="A0A0D2PG31"/>
<proteinExistence type="predicted"/>
<reference evidence="4" key="1">
    <citation type="submission" date="2014-04" db="EMBL/GenBank/DDBJ databases">
        <title>Evolutionary Origins and Diversification of the Mycorrhizal Mutualists.</title>
        <authorList>
            <consortium name="DOE Joint Genome Institute"/>
            <consortium name="Mycorrhizal Genomics Consortium"/>
            <person name="Kohler A."/>
            <person name="Kuo A."/>
            <person name="Nagy L.G."/>
            <person name="Floudas D."/>
            <person name="Copeland A."/>
            <person name="Barry K.W."/>
            <person name="Cichocki N."/>
            <person name="Veneault-Fourrey C."/>
            <person name="LaButti K."/>
            <person name="Lindquist E.A."/>
            <person name="Lipzen A."/>
            <person name="Lundell T."/>
            <person name="Morin E."/>
            <person name="Murat C."/>
            <person name="Riley R."/>
            <person name="Ohm R."/>
            <person name="Sun H."/>
            <person name="Tunlid A."/>
            <person name="Henrissat B."/>
            <person name="Grigoriev I.V."/>
            <person name="Hibbett D.S."/>
            <person name="Martin F."/>
        </authorList>
    </citation>
    <scope>NUCLEOTIDE SEQUENCE [LARGE SCALE GENOMIC DNA]</scope>
    <source>
        <strain evidence="4">FD-334 SS-4</strain>
    </source>
</reference>
<gene>
    <name evidence="3" type="ORF">HYPSUDRAFT_196051</name>
</gene>
<organism evidence="3 4">
    <name type="scientific">Hypholoma sublateritium (strain FD-334 SS-4)</name>
    <dbReference type="NCBI Taxonomy" id="945553"/>
    <lineage>
        <taxon>Eukaryota</taxon>
        <taxon>Fungi</taxon>
        <taxon>Dikarya</taxon>
        <taxon>Basidiomycota</taxon>
        <taxon>Agaricomycotina</taxon>
        <taxon>Agaricomycetes</taxon>
        <taxon>Agaricomycetidae</taxon>
        <taxon>Agaricales</taxon>
        <taxon>Agaricineae</taxon>
        <taxon>Strophariaceae</taxon>
        <taxon>Hypholoma</taxon>
    </lineage>
</organism>
<evidence type="ECO:0000313" key="3">
    <source>
        <dbReference type="EMBL" id="KJA29704.1"/>
    </source>
</evidence>
<dbReference type="InterPro" id="IPR037238">
    <property type="entry name" value="YbiA-like_sf"/>
</dbReference>
<feature type="region of interest" description="Disordered" evidence="1">
    <location>
        <begin position="1"/>
        <end position="38"/>
    </location>
</feature>
<sequence>MQPLEPANPSAFGPTGPRSTAPLRNPLPPPPRDIYEMSPYKSLLTMPQTSALLTASYGPHLATVSTNVQPAKVERKRSIGKSLLRAFSKREKKPDPQPQVHFVPVFVPSADQNHSQNSSHPVVQTYPTETAQQAADLIRSMSQQSHVLPARTPMHATAPVPPSAMRHNTPGPTSVAASTHSADAMFPPVPPNPSSPPAVRFDQDSPYAVFMNHSPHRVVYRSITYPTAAHLFEAMKFIDNHPDIAENIRACPDVNALYSLASQYTSSVRPDWVYTHLQYMDDVLLLKFRQHADLRMKLLGTGDARIIYADPNDAFWGSGSDETGQNLLGKALVTVREKLRMENLSMGT</sequence>
<evidence type="ECO:0000313" key="4">
    <source>
        <dbReference type="Proteomes" id="UP000054270"/>
    </source>
</evidence>
<evidence type="ECO:0000256" key="1">
    <source>
        <dbReference type="SAM" id="MobiDB-lite"/>
    </source>
</evidence>